<dbReference type="Proteomes" id="UP000700334">
    <property type="component" value="Unassembled WGS sequence"/>
</dbReference>
<dbReference type="OrthoDB" id="10044919at2759"/>
<evidence type="ECO:0000313" key="3">
    <source>
        <dbReference type="Proteomes" id="UP000700334"/>
    </source>
</evidence>
<keyword evidence="1" id="KW-1133">Transmembrane helix</keyword>
<gene>
    <name evidence="2" type="ORF">J0S82_006183</name>
</gene>
<comment type="caution">
    <text evidence="2">The sequence shown here is derived from an EMBL/GenBank/DDBJ whole genome shotgun (WGS) entry which is preliminary data.</text>
</comment>
<keyword evidence="1" id="KW-0812">Transmembrane</keyword>
<keyword evidence="3" id="KW-1185">Reference proteome</keyword>
<dbReference type="EMBL" id="JAGFMF010012202">
    <property type="protein sequence ID" value="KAG8505960.1"/>
    <property type="molecule type" value="Genomic_DNA"/>
</dbReference>
<evidence type="ECO:0000256" key="1">
    <source>
        <dbReference type="SAM" id="Phobius"/>
    </source>
</evidence>
<keyword evidence="2" id="KW-0675">Receptor</keyword>
<name>A0A8J5ZVL8_GALPY</name>
<sequence>METRQVALTIEVESLIYVYLQFQKEKRSGRHAFLKLLVTQQVFAVWTLLGDLTVSGSNMGPTLAVPTPYGCIGCKLPQPDYPPALITFMFCAMVVTIVVDLIGNSMVILAVTKNKKLRNSGEPPFFPTQHAASCTP</sequence>
<proteinExistence type="predicted"/>
<accession>A0A8J5ZVL8</accession>
<evidence type="ECO:0000313" key="2">
    <source>
        <dbReference type="EMBL" id="KAG8505960.1"/>
    </source>
</evidence>
<feature type="transmembrane region" description="Helical" evidence="1">
    <location>
        <begin position="85"/>
        <end position="111"/>
    </location>
</feature>
<dbReference type="GO" id="GO:0004930">
    <property type="term" value="F:G protein-coupled receptor activity"/>
    <property type="evidence" value="ECO:0007669"/>
    <property type="project" value="InterPro"/>
</dbReference>
<protein>
    <submittedName>
        <fullName evidence="2">Melatonin-related receptor</fullName>
    </submittedName>
</protein>
<keyword evidence="1" id="KW-0472">Membrane</keyword>
<dbReference type="PRINTS" id="PR01151">
    <property type="entry name" value="MELATONIN1XR"/>
</dbReference>
<organism evidence="2 3">
    <name type="scientific">Galemys pyrenaicus</name>
    <name type="common">Iberian desman</name>
    <name type="synonym">Pyrenean desman</name>
    <dbReference type="NCBI Taxonomy" id="202257"/>
    <lineage>
        <taxon>Eukaryota</taxon>
        <taxon>Metazoa</taxon>
        <taxon>Chordata</taxon>
        <taxon>Craniata</taxon>
        <taxon>Vertebrata</taxon>
        <taxon>Euteleostomi</taxon>
        <taxon>Mammalia</taxon>
        <taxon>Eutheria</taxon>
        <taxon>Laurasiatheria</taxon>
        <taxon>Eulipotyphla</taxon>
        <taxon>Talpidae</taxon>
        <taxon>Galemys</taxon>
    </lineage>
</organism>
<dbReference type="GO" id="GO:0016020">
    <property type="term" value="C:membrane"/>
    <property type="evidence" value="ECO:0007669"/>
    <property type="project" value="InterPro"/>
</dbReference>
<dbReference type="AlphaFoldDB" id="A0A8J5ZVL8"/>
<dbReference type="InterPro" id="IPR002280">
    <property type="entry name" value="Mel_rcpt_1X"/>
</dbReference>
<reference evidence="2" key="1">
    <citation type="journal article" date="2021" name="Evol. Appl.">
        <title>The genome of the Pyrenean desman and the effects of bottlenecks and inbreeding on the genomic landscape of an endangered species.</title>
        <authorList>
            <person name="Escoda L."/>
            <person name="Castresana J."/>
        </authorList>
    </citation>
    <scope>NUCLEOTIDE SEQUENCE</scope>
    <source>
        <strain evidence="2">IBE-C5619</strain>
    </source>
</reference>
<feature type="transmembrane region" description="Helical" evidence="1">
    <location>
        <begin position="32"/>
        <end position="49"/>
    </location>
</feature>